<protein>
    <recommendedName>
        <fullName evidence="4">Lipoprotein</fullName>
    </recommendedName>
</protein>
<proteinExistence type="predicted"/>
<organism evidence="2 3">
    <name type="scientific">Legionella fallonii LLAP-10</name>
    <dbReference type="NCBI Taxonomy" id="1212491"/>
    <lineage>
        <taxon>Bacteria</taxon>
        <taxon>Pseudomonadati</taxon>
        <taxon>Pseudomonadota</taxon>
        <taxon>Gammaproteobacteria</taxon>
        <taxon>Legionellales</taxon>
        <taxon>Legionellaceae</taxon>
        <taxon>Legionella</taxon>
    </lineage>
</organism>
<evidence type="ECO:0000256" key="1">
    <source>
        <dbReference type="SAM" id="SignalP"/>
    </source>
</evidence>
<reference evidence="3" key="1">
    <citation type="submission" date="2014-09" db="EMBL/GenBank/DDBJ databases">
        <authorList>
            <person name="Gomez-Valero L."/>
        </authorList>
    </citation>
    <scope>NUCLEOTIDE SEQUENCE [LARGE SCALE GENOMIC DNA]</scope>
    <source>
        <strain evidence="3">ATCC700992</strain>
    </source>
</reference>
<evidence type="ECO:0000313" key="3">
    <source>
        <dbReference type="Proteomes" id="UP000032430"/>
    </source>
</evidence>
<dbReference type="EMBL" id="LN614827">
    <property type="protein sequence ID" value="CEG56081.1"/>
    <property type="molecule type" value="Genomic_DNA"/>
</dbReference>
<name>A0A098G270_9GAMM</name>
<evidence type="ECO:0008006" key="4">
    <source>
        <dbReference type="Google" id="ProtNLM"/>
    </source>
</evidence>
<gene>
    <name evidence="2" type="ORF">LFA_0629</name>
</gene>
<dbReference type="RefSeq" id="WP_045094826.1">
    <property type="nucleotide sequence ID" value="NZ_LN614827.1"/>
</dbReference>
<sequence length="71" mass="7808">MKIKASAAGLIIATSMVLAVGPIQAACYKHQPGWHMVSKKCHVRPAENWQEYNSGVYTQPMTGKGMLFMGR</sequence>
<keyword evidence="1" id="KW-0732">Signal</keyword>
<keyword evidence="3" id="KW-1185">Reference proteome</keyword>
<feature type="chain" id="PRO_5001935310" description="Lipoprotein" evidence="1">
    <location>
        <begin position="26"/>
        <end position="71"/>
    </location>
</feature>
<dbReference type="OrthoDB" id="5639154at2"/>
<dbReference type="KEGG" id="lfa:LFA_0629"/>
<feature type="signal peptide" evidence="1">
    <location>
        <begin position="1"/>
        <end position="25"/>
    </location>
</feature>
<accession>A0A098G270</accession>
<dbReference type="Proteomes" id="UP000032430">
    <property type="component" value="Chromosome I"/>
</dbReference>
<evidence type="ECO:0000313" key="2">
    <source>
        <dbReference type="EMBL" id="CEG56081.1"/>
    </source>
</evidence>
<dbReference type="AlphaFoldDB" id="A0A098G270"/>
<dbReference type="HOGENOM" id="CLU_2752891_0_0_6"/>